<comment type="caution">
    <text evidence="1">The sequence shown here is derived from an EMBL/GenBank/DDBJ whole genome shotgun (WGS) entry which is preliminary data.</text>
</comment>
<reference evidence="1 2" key="1">
    <citation type="journal article" date="2016" name="Nat. Commun.">
        <title>Thousands of microbial genomes shed light on interconnected biogeochemical processes in an aquifer system.</title>
        <authorList>
            <person name="Anantharaman K."/>
            <person name="Brown C.T."/>
            <person name="Hug L.A."/>
            <person name="Sharon I."/>
            <person name="Castelle C.J."/>
            <person name="Probst A.J."/>
            <person name="Thomas B.C."/>
            <person name="Singh A."/>
            <person name="Wilkins M.J."/>
            <person name="Karaoz U."/>
            <person name="Brodie E.L."/>
            <person name="Williams K.H."/>
            <person name="Hubbard S.S."/>
            <person name="Banfield J.F."/>
        </authorList>
    </citation>
    <scope>NUCLEOTIDE SEQUENCE [LARGE SCALE GENOMIC DNA]</scope>
</reference>
<gene>
    <name evidence="1" type="ORF">A3D26_01125</name>
</gene>
<evidence type="ECO:0000313" key="2">
    <source>
        <dbReference type="Proteomes" id="UP000178319"/>
    </source>
</evidence>
<dbReference type="Proteomes" id="UP000178319">
    <property type="component" value="Unassembled WGS sequence"/>
</dbReference>
<dbReference type="AlphaFoldDB" id="A0A1G1V8S4"/>
<name>A0A1G1V8S4_9BACT</name>
<accession>A0A1G1V8S4</accession>
<proteinExistence type="predicted"/>
<dbReference type="EMBL" id="MHBZ01000010">
    <property type="protein sequence ID" value="OGY11858.1"/>
    <property type="molecule type" value="Genomic_DNA"/>
</dbReference>
<sequence length="257" mass="28977">MEQAGLLLDDLQACINDAGLRRRLVHFWQTGGQQTTQVEEPEAHRLARGVMSKNFFGIPEWATHYDVSFSEAQLAQVVGFPWSVDALNGPCPFVEGRRIKDTHFAFLGLDTLGGNPLTLWQLNELHRKGQPKFYSGSGAWYESQPFAIDTACQFRWYLLLKEIVPGSENKGQKAQEQMLPPEYEIPTGVEESAKNLFYYQQTKRYPNQLRYARVRDMTSLGNCVLVGCFGGPGRDVYGWPDRPRPDVGVSASRKSGV</sequence>
<organism evidence="1 2">
    <name type="scientific">Candidatus Blackburnbacteria bacterium RIFCSPHIGHO2_02_FULL_44_20</name>
    <dbReference type="NCBI Taxonomy" id="1797516"/>
    <lineage>
        <taxon>Bacteria</taxon>
        <taxon>Candidatus Blackburniibacteriota</taxon>
    </lineage>
</organism>
<dbReference type="STRING" id="1797516.A3D26_01125"/>
<evidence type="ECO:0000313" key="1">
    <source>
        <dbReference type="EMBL" id="OGY11858.1"/>
    </source>
</evidence>
<protein>
    <submittedName>
        <fullName evidence="1">Uncharacterized protein</fullName>
    </submittedName>
</protein>